<gene>
    <name evidence="1" type="ORF">SAMN06264868_10753</name>
</gene>
<protein>
    <submittedName>
        <fullName evidence="1">Uncharacterized protein</fullName>
    </submittedName>
</protein>
<evidence type="ECO:0000313" key="2">
    <source>
        <dbReference type="Proteomes" id="UP001157947"/>
    </source>
</evidence>
<sequence>MKRVYFKPSYQAVSVIDALTNAEIAKLKTVSEAVIYAIKNDYQIPAQAFNGEFIKTENGDFVYETEKGFELADGTLLLDVKRCHNCGYIAVSKEIIDEEQEPRECYVCIKCGWIEECTPEIPEIGEGD</sequence>
<evidence type="ECO:0000313" key="1">
    <source>
        <dbReference type="EMBL" id="SMP10016.1"/>
    </source>
</evidence>
<accession>A0AA45WL50</accession>
<reference evidence="1" key="1">
    <citation type="submission" date="2017-05" db="EMBL/GenBank/DDBJ databases">
        <authorList>
            <person name="Varghese N."/>
            <person name="Submissions S."/>
        </authorList>
    </citation>
    <scope>NUCLEOTIDE SEQUENCE</scope>
    <source>
        <strain evidence="1">DSM 18763</strain>
    </source>
</reference>
<dbReference type="EMBL" id="FXTX01000007">
    <property type="protein sequence ID" value="SMP10016.1"/>
    <property type="molecule type" value="Genomic_DNA"/>
</dbReference>
<name>A0AA45WL50_9AQUI</name>
<proteinExistence type="predicted"/>
<dbReference type="Proteomes" id="UP001157947">
    <property type="component" value="Unassembled WGS sequence"/>
</dbReference>
<organism evidence="1 2">
    <name type="scientific">Venenivibrio stagnispumantis</name>
    <dbReference type="NCBI Taxonomy" id="407998"/>
    <lineage>
        <taxon>Bacteria</taxon>
        <taxon>Pseudomonadati</taxon>
        <taxon>Aquificota</taxon>
        <taxon>Aquificia</taxon>
        <taxon>Aquificales</taxon>
        <taxon>Hydrogenothermaceae</taxon>
        <taxon>Venenivibrio</taxon>
    </lineage>
</organism>
<dbReference type="RefSeq" id="WP_265134693.1">
    <property type="nucleotide sequence ID" value="NZ_FXTX01000007.1"/>
</dbReference>
<comment type="caution">
    <text evidence="1">The sequence shown here is derived from an EMBL/GenBank/DDBJ whole genome shotgun (WGS) entry which is preliminary data.</text>
</comment>
<keyword evidence="2" id="KW-1185">Reference proteome</keyword>
<dbReference type="AlphaFoldDB" id="A0AA45WL50"/>